<dbReference type="InterPro" id="IPR014710">
    <property type="entry name" value="RmlC-like_jellyroll"/>
</dbReference>
<dbReference type="InterPro" id="IPR018490">
    <property type="entry name" value="cNMP-bd_dom_sf"/>
</dbReference>
<sequence>MSCDRKEENNENQCEPQYPKKKEAIFLEGDYPIAAYIIKKGTFSLYKELMNIGEVQNNGVEDIQKDNQNKFLNKKNNIIYKCVKVIEKQMQNIRIKYIEQFTNFLQICEIINGEIFGQEDIIDNSCRSYSIVCESEEAEIYKIKREDLILKFIAQKDRSLLQMTKKQQYFINQQINIVSNSNKTHSIYLNQHKQNLQDSPLKKIKTQDNIYDRDISPNLLYLQNQVKQFQDKEIFRFKEFIQNQYDIFIKNNSTKQQFPLAYKVNEYFKLKQQELD</sequence>
<gene>
    <name evidence="1" type="ORF">PPERSA_02889</name>
</gene>
<comment type="caution">
    <text evidence="1">The sequence shown here is derived from an EMBL/GenBank/DDBJ whole genome shotgun (WGS) entry which is preliminary data.</text>
</comment>
<dbReference type="Proteomes" id="UP000054937">
    <property type="component" value="Unassembled WGS sequence"/>
</dbReference>
<dbReference type="SUPFAM" id="SSF51206">
    <property type="entry name" value="cAMP-binding domain-like"/>
    <property type="match status" value="1"/>
</dbReference>
<dbReference type="InParanoid" id="A0A0V0QMP8"/>
<reference evidence="1 2" key="1">
    <citation type="journal article" date="2015" name="Sci. Rep.">
        <title>Genome of the facultative scuticociliatosis pathogen Pseudocohnilembus persalinus provides insight into its virulence through horizontal gene transfer.</title>
        <authorList>
            <person name="Xiong J."/>
            <person name="Wang G."/>
            <person name="Cheng J."/>
            <person name="Tian M."/>
            <person name="Pan X."/>
            <person name="Warren A."/>
            <person name="Jiang C."/>
            <person name="Yuan D."/>
            <person name="Miao W."/>
        </authorList>
    </citation>
    <scope>NUCLEOTIDE SEQUENCE [LARGE SCALE GENOMIC DNA]</scope>
    <source>
        <strain evidence="1">36N120E</strain>
    </source>
</reference>
<evidence type="ECO:0000313" key="1">
    <source>
        <dbReference type="EMBL" id="KRX03510.1"/>
    </source>
</evidence>
<evidence type="ECO:0000313" key="2">
    <source>
        <dbReference type="Proteomes" id="UP000054937"/>
    </source>
</evidence>
<name>A0A0V0QMP8_PSEPJ</name>
<dbReference type="Gene3D" id="2.60.120.10">
    <property type="entry name" value="Jelly Rolls"/>
    <property type="match status" value="1"/>
</dbReference>
<dbReference type="InterPro" id="IPR000595">
    <property type="entry name" value="cNMP-bd_dom"/>
</dbReference>
<keyword evidence="2" id="KW-1185">Reference proteome</keyword>
<accession>A0A0V0QMP8</accession>
<proteinExistence type="predicted"/>
<protein>
    <submittedName>
        <fullName evidence="1">Cyclic nucleotide-binding protein</fullName>
    </submittedName>
</protein>
<dbReference type="EMBL" id="LDAU01000131">
    <property type="protein sequence ID" value="KRX03510.1"/>
    <property type="molecule type" value="Genomic_DNA"/>
</dbReference>
<dbReference type="CDD" id="cd00038">
    <property type="entry name" value="CAP_ED"/>
    <property type="match status" value="1"/>
</dbReference>
<organism evidence="1 2">
    <name type="scientific">Pseudocohnilembus persalinus</name>
    <name type="common">Ciliate</name>
    <dbReference type="NCBI Taxonomy" id="266149"/>
    <lineage>
        <taxon>Eukaryota</taxon>
        <taxon>Sar</taxon>
        <taxon>Alveolata</taxon>
        <taxon>Ciliophora</taxon>
        <taxon>Intramacronucleata</taxon>
        <taxon>Oligohymenophorea</taxon>
        <taxon>Scuticociliatia</taxon>
        <taxon>Philasterida</taxon>
        <taxon>Pseudocohnilembidae</taxon>
        <taxon>Pseudocohnilembus</taxon>
    </lineage>
</organism>
<dbReference type="AlphaFoldDB" id="A0A0V0QMP8"/>
<dbReference type="OrthoDB" id="327568at2759"/>